<reference evidence="2 3" key="1">
    <citation type="journal article" date="2015" name="Sci. Rep.">
        <title>The power of single molecule real-time sequencing technology in the de novo assembly of a eukaryotic genome.</title>
        <authorList>
            <person name="Sakai H."/>
            <person name="Naito K."/>
            <person name="Ogiso-Tanaka E."/>
            <person name="Takahashi Y."/>
            <person name="Iseki K."/>
            <person name="Muto C."/>
            <person name="Satou K."/>
            <person name="Teruya K."/>
            <person name="Shiroma A."/>
            <person name="Shimoji M."/>
            <person name="Hirano T."/>
            <person name="Itoh T."/>
            <person name="Kaga A."/>
            <person name="Tomooka N."/>
        </authorList>
    </citation>
    <scope>NUCLEOTIDE SEQUENCE [LARGE SCALE GENOMIC DNA]</scope>
    <source>
        <strain evidence="3">cv. Shumari</strain>
    </source>
</reference>
<dbReference type="AlphaFoldDB" id="A0A0S3RME6"/>
<accession>A0A0S3RME6</accession>
<dbReference type="EMBL" id="AP015036">
    <property type="protein sequence ID" value="BAT81782.1"/>
    <property type="molecule type" value="Genomic_DNA"/>
</dbReference>
<proteinExistence type="predicted"/>
<evidence type="ECO:0000256" key="1">
    <source>
        <dbReference type="SAM" id="MobiDB-lite"/>
    </source>
</evidence>
<name>A0A0S3RME6_PHAAN</name>
<evidence type="ECO:0000313" key="2">
    <source>
        <dbReference type="EMBL" id="BAT81782.1"/>
    </source>
</evidence>
<feature type="region of interest" description="Disordered" evidence="1">
    <location>
        <begin position="62"/>
        <end position="90"/>
    </location>
</feature>
<dbReference type="Proteomes" id="UP000291084">
    <property type="component" value="Chromosome 3"/>
</dbReference>
<sequence>MMLSMPDLRTPKHILTLSTLSLSNSPLSSSTATLARRNSYNNIPDPAPPISAATLCRSLAADTITADPRNNRPPSHPPTTNSDVSGQEYTNPCNKIISNIELTFLIAYRTPLKPLKPFSFDSIDSLSSKRKHNV</sequence>
<organism evidence="2 3">
    <name type="scientific">Vigna angularis var. angularis</name>
    <dbReference type="NCBI Taxonomy" id="157739"/>
    <lineage>
        <taxon>Eukaryota</taxon>
        <taxon>Viridiplantae</taxon>
        <taxon>Streptophyta</taxon>
        <taxon>Embryophyta</taxon>
        <taxon>Tracheophyta</taxon>
        <taxon>Spermatophyta</taxon>
        <taxon>Magnoliopsida</taxon>
        <taxon>eudicotyledons</taxon>
        <taxon>Gunneridae</taxon>
        <taxon>Pentapetalae</taxon>
        <taxon>rosids</taxon>
        <taxon>fabids</taxon>
        <taxon>Fabales</taxon>
        <taxon>Fabaceae</taxon>
        <taxon>Papilionoideae</taxon>
        <taxon>50 kb inversion clade</taxon>
        <taxon>NPAAA clade</taxon>
        <taxon>indigoferoid/millettioid clade</taxon>
        <taxon>Phaseoleae</taxon>
        <taxon>Vigna</taxon>
    </lineage>
</organism>
<feature type="compositionally biased region" description="Polar residues" evidence="1">
    <location>
        <begin position="78"/>
        <end position="90"/>
    </location>
</feature>
<protein>
    <submittedName>
        <fullName evidence="2">Uncharacterized protein</fullName>
    </submittedName>
</protein>
<gene>
    <name evidence="2" type="primary">Vigan.03G164500</name>
    <name evidence="2" type="ORF">VIGAN_03164500</name>
</gene>
<keyword evidence="3" id="KW-1185">Reference proteome</keyword>
<evidence type="ECO:0000313" key="3">
    <source>
        <dbReference type="Proteomes" id="UP000291084"/>
    </source>
</evidence>